<sequence length="344" mass="37830">MKLKREKFERAIAKSDSKSHTLLDSATYVPEDADEGLVLQETLARANRSAQRNRQLEKQVHDQTVQSKLPTAKISAAVITESDNDGIIFSAASDFMINVRANAQEARQPTAVKAEVIVPTVEPAEEVTESSDEDAMDIDGIDRGPQASVKQEESSEPSDEEDLTFMKDVSSVDGGISGALRLIRSRGLANPKALHPLVGGRSRDGRSEEYKDPLPHVRLDRVDEFGRSMTQKAAFRELSYRFHGHRPGAKKREKVLKELGQQLKRQEAISGKAVSSTQRLKDATSKTGRHYVVMDSKSGAYGGVTTQKLSIDVAEPESVDVGEEESRAYVHGSKKVEFALNKAE</sequence>
<dbReference type="GO" id="GO:0046540">
    <property type="term" value="C:U4/U6 x U5 tri-snRNP complex"/>
    <property type="evidence" value="ECO:0007669"/>
    <property type="project" value="TreeGrafter"/>
</dbReference>
<dbReference type="GO" id="GO:0000481">
    <property type="term" value="P:maturation of 5S rRNA"/>
    <property type="evidence" value="ECO:0007669"/>
    <property type="project" value="TreeGrafter"/>
</dbReference>
<evidence type="ECO:0000256" key="1">
    <source>
        <dbReference type="ARBA" id="ARBA00004123"/>
    </source>
</evidence>
<evidence type="ECO:0000256" key="2">
    <source>
        <dbReference type="ARBA" id="ARBA00006076"/>
    </source>
</evidence>
<accession>A0A0H5QHG1</accession>
<dbReference type="Pfam" id="PF03343">
    <property type="entry name" value="SART-1"/>
    <property type="match status" value="2"/>
</dbReference>
<reference evidence="5" key="1">
    <citation type="submission" date="2015-04" db="EMBL/GenBank/DDBJ databases">
        <title>The genome sequence of the plant pathogenic Rhizarian Plasmodiophora brassicae reveals insights in its biotrophic life cycle and the origin of chitin synthesis.</title>
        <authorList>
            <person name="Schwelm A."/>
            <person name="Fogelqvist J."/>
            <person name="Knaust A."/>
            <person name="Julke S."/>
            <person name="Lilja T."/>
            <person name="Dhandapani V."/>
            <person name="Bonilla-Rosso G."/>
            <person name="Karlsson M."/>
            <person name="Shevchenko A."/>
            <person name="Choi S.R."/>
            <person name="Kim H.G."/>
            <person name="Park J.Y."/>
            <person name="Lim Y.P."/>
            <person name="Ludwig-Muller J."/>
            <person name="Dixelius C."/>
        </authorList>
    </citation>
    <scope>NUCLEOTIDE SEQUENCE</scope>
    <source>
        <tissue evidence="5">Potato root galls</tissue>
    </source>
</reference>
<comment type="subcellular location">
    <subcellularLocation>
        <location evidence="1">Nucleus</location>
    </subcellularLocation>
</comment>
<evidence type="ECO:0000256" key="4">
    <source>
        <dbReference type="SAM" id="MobiDB-lite"/>
    </source>
</evidence>
<feature type="region of interest" description="Disordered" evidence="4">
    <location>
        <begin position="267"/>
        <end position="286"/>
    </location>
</feature>
<organism evidence="5">
    <name type="scientific">Spongospora subterranea</name>
    <dbReference type="NCBI Taxonomy" id="70186"/>
    <lineage>
        <taxon>Eukaryota</taxon>
        <taxon>Sar</taxon>
        <taxon>Rhizaria</taxon>
        <taxon>Endomyxa</taxon>
        <taxon>Phytomyxea</taxon>
        <taxon>Plasmodiophorida</taxon>
        <taxon>Plasmodiophoridae</taxon>
        <taxon>Spongospora</taxon>
    </lineage>
</organism>
<protein>
    <submittedName>
        <fullName evidence="5">Uncharacterized protein</fullName>
    </submittedName>
</protein>
<feature type="compositionally biased region" description="Acidic residues" evidence="4">
    <location>
        <begin position="123"/>
        <end position="139"/>
    </location>
</feature>
<name>A0A0H5QHG1_9EUKA</name>
<dbReference type="AlphaFoldDB" id="A0A0H5QHG1"/>
<dbReference type="InterPro" id="IPR005011">
    <property type="entry name" value="SNU66/SART1"/>
</dbReference>
<keyword evidence="3" id="KW-0539">Nucleus</keyword>
<dbReference type="PANTHER" id="PTHR14152:SF5">
    <property type="entry name" value="U4_U6.U5 TRI-SNRNP-ASSOCIATED PROTEIN 1"/>
    <property type="match status" value="1"/>
</dbReference>
<comment type="similarity">
    <text evidence="2">Belongs to the SNU66/SART1 family.</text>
</comment>
<evidence type="ECO:0000313" key="5">
    <source>
        <dbReference type="EMBL" id="CRZ01408.1"/>
    </source>
</evidence>
<dbReference type="EMBL" id="HACM01000966">
    <property type="protein sequence ID" value="CRZ01408.1"/>
    <property type="molecule type" value="Transcribed_RNA"/>
</dbReference>
<feature type="region of interest" description="Disordered" evidence="4">
    <location>
        <begin position="123"/>
        <end position="162"/>
    </location>
</feature>
<dbReference type="GO" id="GO:0045292">
    <property type="term" value="P:mRNA cis splicing, via spliceosome"/>
    <property type="evidence" value="ECO:0007669"/>
    <property type="project" value="TreeGrafter"/>
</dbReference>
<evidence type="ECO:0000256" key="3">
    <source>
        <dbReference type="ARBA" id="ARBA00023242"/>
    </source>
</evidence>
<proteinExistence type="inferred from homology"/>
<dbReference type="PANTHER" id="PTHR14152">
    <property type="entry name" value="SQUAMOUS CELL CARCINOMA ANTIGEN RECOGNISED BY CYTOTOXIC T LYMPHOCYTES"/>
    <property type="match status" value="1"/>
</dbReference>